<dbReference type="EMBL" id="SHBM01000025">
    <property type="protein sequence ID" value="RZO17671.1"/>
    <property type="molecule type" value="Genomic_DNA"/>
</dbReference>
<keyword evidence="4 6" id="KW-1133">Transmembrane helix</keyword>
<dbReference type="PANTHER" id="PTHR30086:SF17">
    <property type="entry name" value="LYSE FAMILY TRANSLOCATOR"/>
    <property type="match status" value="1"/>
</dbReference>
<gene>
    <name evidence="7" type="ORF">EVB00_02045</name>
</gene>
<evidence type="ECO:0008006" key="9">
    <source>
        <dbReference type="Google" id="ProtNLM"/>
    </source>
</evidence>
<evidence type="ECO:0000256" key="6">
    <source>
        <dbReference type="SAM" id="Phobius"/>
    </source>
</evidence>
<feature type="transmembrane region" description="Helical" evidence="6">
    <location>
        <begin position="109"/>
        <end position="129"/>
    </location>
</feature>
<evidence type="ECO:0000313" key="8">
    <source>
        <dbReference type="Proteomes" id="UP000318359"/>
    </source>
</evidence>
<dbReference type="GO" id="GO:0005886">
    <property type="term" value="C:plasma membrane"/>
    <property type="evidence" value="ECO:0007669"/>
    <property type="project" value="UniProtKB-SubCell"/>
</dbReference>
<keyword evidence="3 6" id="KW-0812">Transmembrane</keyword>
<accession>A0A520M903</accession>
<organism evidence="7 8">
    <name type="scientific">SAR86 cluster bacterium</name>
    <dbReference type="NCBI Taxonomy" id="2030880"/>
    <lineage>
        <taxon>Bacteria</taxon>
        <taxon>Pseudomonadati</taxon>
        <taxon>Pseudomonadota</taxon>
        <taxon>Gammaproteobacteria</taxon>
        <taxon>SAR86 cluster</taxon>
    </lineage>
</organism>
<feature type="transmembrane region" description="Helical" evidence="6">
    <location>
        <begin position="6"/>
        <end position="24"/>
    </location>
</feature>
<dbReference type="Pfam" id="PF01810">
    <property type="entry name" value="LysE"/>
    <property type="match status" value="1"/>
</dbReference>
<evidence type="ECO:0000313" key="7">
    <source>
        <dbReference type="EMBL" id="RZO17671.1"/>
    </source>
</evidence>
<comment type="caution">
    <text evidence="7">The sequence shown here is derived from an EMBL/GenBank/DDBJ whole genome shotgun (WGS) entry which is preliminary data.</text>
</comment>
<feature type="transmembrane region" description="Helical" evidence="6">
    <location>
        <begin position="181"/>
        <end position="198"/>
    </location>
</feature>
<evidence type="ECO:0000256" key="2">
    <source>
        <dbReference type="ARBA" id="ARBA00022475"/>
    </source>
</evidence>
<dbReference type="AlphaFoldDB" id="A0A520M903"/>
<dbReference type="InterPro" id="IPR001123">
    <property type="entry name" value="LeuE-type"/>
</dbReference>
<protein>
    <recommendedName>
        <fullName evidence="9">LysE family translocator</fullName>
    </recommendedName>
</protein>
<keyword evidence="2" id="KW-1003">Cell membrane</keyword>
<dbReference type="GO" id="GO:0015171">
    <property type="term" value="F:amino acid transmembrane transporter activity"/>
    <property type="evidence" value="ECO:0007669"/>
    <property type="project" value="TreeGrafter"/>
</dbReference>
<comment type="subcellular location">
    <subcellularLocation>
        <location evidence="1">Cell membrane</location>
        <topology evidence="1">Multi-pass membrane protein</topology>
    </subcellularLocation>
</comment>
<proteinExistence type="predicted"/>
<evidence type="ECO:0000256" key="4">
    <source>
        <dbReference type="ARBA" id="ARBA00022989"/>
    </source>
</evidence>
<name>A0A520M903_9GAMM</name>
<keyword evidence="5 6" id="KW-0472">Membrane</keyword>
<evidence type="ECO:0000256" key="5">
    <source>
        <dbReference type="ARBA" id="ARBA00023136"/>
    </source>
</evidence>
<feature type="transmembrane region" description="Helical" evidence="6">
    <location>
        <begin position="36"/>
        <end position="63"/>
    </location>
</feature>
<sequence>MFIWSAFAHLVAVISPGPDAALIIRQVAKRGRLSGYFAAAGIGTGVFIHSVLASSGISILVLSDTNLKFAISFMGASYLIYIGLSSFVPSKKANIEINEYDGSSFLKGLLTNLFNIKALIFFVSLFTIITDSLFGIWLAIYPLYFAVVTTIWFSLLSFILTTSKPKLIFDKYSDKIEKISSLFILSIGLIILFNIFYVN</sequence>
<dbReference type="Proteomes" id="UP000318359">
    <property type="component" value="Unassembled WGS sequence"/>
</dbReference>
<feature type="transmembrane region" description="Helical" evidence="6">
    <location>
        <begin position="69"/>
        <end position="88"/>
    </location>
</feature>
<evidence type="ECO:0000256" key="3">
    <source>
        <dbReference type="ARBA" id="ARBA00022692"/>
    </source>
</evidence>
<reference evidence="7 8" key="1">
    <citation type="submission" date="2019-02" db="EMBL/GenBank/DDBJ databases">
        <title>Prokaryotic population dynamics and viral predation in marine succession experiment using metagenomics: the confinement effect.</title>
        <authorList>
            <person name="Haro-Moreno J.M."/>
            <person name="Rodriguez-Valera F."/>
            <person name="Lopez-Perez M."/>
        </authorList>
    </citation>
    <scope>NUCLEOTIDE SEQUENCE [LARGE SCALE GENOMIC DNA]</scope>
    <source>
        <strain evidence="7">MED-G167</strain>
    </source>
</reference>
<evidence type="ECO:0000256" key="1">
    <source>
        <dbReference type="ARBA" id="ARBA00004651"/>
    </source>
</evidence>
<dbReference type="PANTHER" id="PTHR30086">
    <property type="entry name" value="ARGININE EXPORTER PROTEIN ARGO"/>
    <property type="match status" value="1"/>
</dbReference>
<feature type="transmembrane region" description="Helical" evidence="6">
    <location>
        <begin position="135"/>
        <end position="160"/>
    </location>
</feature>